<keyword evidence="5" id="KW-0269">Exonuclease</keyword>
<dbReference type="CDD" id="cd06141">
    <property type="entry name" value="WRN_exo"/>
    <property type="match status" value="1"/>
</dbReference>
<protein>
    <recommendedName>
        <fullName evidence="8">3'-5' exonuclease</fullName>
    </recommendedName>
    <alternativeName>
        <fullName evidence="9">Werner Syndrome-like exonuclease</fullName>
    </alternativeName>
</protein>
<dbReference type="OrthoDB" id="1920326at2759"/>
<keyword evidence="4" id="KW-0378">Hydrolase</keyword>
<keyword evidence="3" id="KW-0479">Metal-binding</keyword>
<evidence type="ECO:0000256" key="6">
    <source>
        <dbReference type="ARBA" id="ARBA00022842"/>
    </source>
</evidence>
<dbReference type="PANTHER" id="PTHR13620:SF109">
    <property type="entry name" value="3'-5' EXONUCLEASE"/>
    <property type="match status" value="1"/>
</dbReference>
<evidence type="ECO:0000256" key="2">
    <source>
        <dbReference type="ARBA" id="ARBA00022722"/>
    </source>
</evidence>
<evidence type="ECO:0000259" key="10">
    <source>
        <dbReference type="Pfam" id="PF01612"/>
    </source>
</evidence>
<feature type="domain" description="3'-5' exonuclease" evidence="10">
    <location>
        <begin position="22"/>
        <end position="130"/>
    </location>
</feature>
<dbReference type="InterPro" id="IPR051132">
    <property type="entry name" value="3-5_Exonuclease_domain"/>
</dbReference>
<evidence type="ECO:0000256" key="3">
    <source>
        <dbReference type="ARBA" id="ARBA00022723"/>
    </source>
</evidence>
<evidence type="ECO:0000256" key="7">
    <source>
        <dbReference type="ARBA" id="ARBA00023242"/>
    </source>
</evidence>
<dbReference type="GO" id="GO:0006139">
    <property type="term" value="P:nucleobase-containing compound metabolic process"/>
    <property type="evidence" value="ECO:0007669"/>
    <property type="project" value="InterPro"/>
</dbReference>
<dbReference type="PANTHER" id="PTHR13620">
    <property type="entry name" value="3-5 EXONUCLEASE"/>
    <property type="match status" value="1"/>
</dbReference>
<comment type="caution">
    <text evidence="11">The sequence shown here is derived from an EMBL/GenBank/DDBJ whole genome shotgun (WGS) entry which is preliminary data.</text>
</comment>
<dbReference type="Pfam" id="PF01612">
    <property type="entry name" value="DNA_pol_A_exo1"/>
    <property type="match status" value="1"/>
</dbReference>
<evidence type="ECO:0000256" key="9">
    <source>
        <dbReference type="ARBA" id="ARBA00042761"/>
    </source>
</evidence>
<dbReference type="GO" id="GO:0003676">
    <property type="term" value="F:nucleic acid binding"/>
    <property type="evidence" value="ECO:0007669"/>
    <property type="project" value="InterPro"/>
</dbReference>
<comment type="subcellular location">
    <subcellularLocation>
        <location evidence="1">Nucleus</location>
    </subcellularLocation>
</comment>
<dbReference type="GO" id="GO:0008408">
    <property type="term" value="F:3'-5' exonuclease activity"/>
    <property type="evidence" value="ECO:0007669"/>
    <property type="project" value="InterPro"/>
</dbReference>
<proteinExistence type="predicted"/>
<dbReference type="GO" id="GO:0005634">
    <property type="term" value="C:nucleus"/>
    <property type="evidence" value="ECO:0007669"/>
    <property type="project" value="UniProtKB-SubCell"/>
</dbReference>
<dbReference type="InterPro" id="IPR036397">
    <property type="entry name" value="RNaseH_sf"/>
</dbReference>
<name>A0A1R3J137_9ROSI</name>
<evidence type="ECO:0000256" key="1">
    <source>
        <dbReference type="ARBA" id="ARBA00004123"/>
    </source>
</evidence>
<dbReference type="GO" id="GO:0046872">
    <property type="term" value="F:metal ion binding"/>
    <property type="evidence" value="ECO:0007669"/>
    <property type="project" value="UniProtKB-KW"/>
</dbReference>
<keyword evidence="12" id="KW-1185">Reference proteome</keyword>
<keyword evidence="2" id="KW-0540">Nuclease</keyword>
<dbReference type="EMBL" id="AWUE01017051">
    <property type="protein sequence ID" value="OMO88544.1"/>
    <property type="molecule type" value="Genomic_DNA"/>
</dbReference>
<gene>
    <name evidence="11" type="ORF">COLO4_20228</name>
</gene>
<organism evidence="11 12">
    <name type="scientific">Corchorus olitorius</name>
    <dbReference type="NCBI Taxonomy" id="93759"/>
    <lineage>
        <taxon>Eukaryota</taxon>
        <taxon>Viridiplantae</taxon>
        <taxon>Streptophyta</taxon>
        <taxon>Embryophyta</taxon>
        <taxon>Tracheophyta</taxon>
        <taxon>Spermatophyta</taxon>
        <taxon>Magnoliopsida</taxon>
        <taxon>eudicotyledons</taxon>
        <taxon>Gunneridae</taxon>
        <taxon>Pentapetalae</taxon>
        <taxon>rosids</taxon>
        <taxon>malvids</taxon>
        <taxon>Malvales</taxon>
        <taxon>Malvaceae</taxon>
        <taxon>Grewioideae</taxon>
        <taxon>Apeibeae</taxon>
        <taxon>Corchorus</taxon>
    </lineage>
</organism>
<evidence type="ECO:0000256" key="5">
    <source>
        <dbReference type="ARBA" id="ARBA00022839"/>
    </source>
</evidence>
<accession>A0A1R3J137</accession>
<sequence length="148" mass="16760">MGQVAVGFDIEWKPTFRRGNTFEELRMNKVGVAIGGDAVKVFTDYNVSVKAVEDLRYLANQKLKRDSYGKPSCQQWGLASLTETLVCKELSKPKKIKLGNWELYPLSKEQLRYAATDAFASWHLHQVLKRLPDVVKDTADTRNESVPA</sequence>
<keyword evidence="7" id="KW-0539">Nucleus</keyword>
<dbReference type="Gene3D" id="3.30.420.10">
    <property type="entry name" value="Ribonuclease H-like superfamily/Ribonuclease H"/>
    <property type="match status" value="1"/>
</dbReference>
<dbReference type="Proteomes" id="UP000187203">
    <property type="component" value="Unassembled WGS sequence"/>
</dbReference>
<reference evidence="12" key="1">
    <citation type="submission" date="2013-09" db="EMBL/GenBank/DDBJ databases">
        <title>Corchorus olitorius genome sequencing.</title>
        <authorList>
            <person name="Alam M."/>
            <person name="Haque M.S."/>
            <person name="Islam M.S."/>
            <person name="Emdad E.M."/>
            <person name="Islam M.M."/>
            <person name="Ahmed B."/>
            <person name="Halim A."/>
            <person name="Hossen Q.M.M."/>
            <person name="Hossain M.Z."/>
            <person name="Ahmed R."/>
            <person name="Khan M.M."/>
            <person name="Islam R."/>
            <person name="Rashid M.M."/>
            <person name="Khan S.A."/>
            <person name="Rahman M.S."/>
            <person name="Alam M."/>
            <person name="Yahiya A.S."/>
            <person name="Khan M.S."/>
            <person name="Azam M.S."/>
            <person name="Haque T."/>
            <person name="Lashkar M.Z.H."/>
            <person name="Akhand A.I."/>
            <person name="Morshed G."/>
            <person name="Roy S."/>
            <person name="Uddin K.S."/>
            <person name="Rabeya T."/>
            <person name="Hossain A.S."/>
            <person name="Chowdhury A."/>
            <person name="Snigdha A.R."/>
            <person name="Mortoza M.S."/>
            <person name="Matin S.A."/>
            <person name="Hoque S.M.E."/>
            <person name="Islam M.K."/>
            <person name="Roy D.K."/>
            <person name="Haider R."/>
            <person name="Moosa M.M."/>
            <person name="Elias S.M."/>
            <person name="Hasan A.M."/>
            <person name="Jahan S."/>
            <person name="Shafiuddin M."/>
            <person name="Mahmood N."/>
            <person name="Shommy N.S."/>
        </authorList>
    </citation>
    <scope>NUCLEOTIDE SEQUENCE [LARGE SCALE GENOMIC DNA]</scope>
    <source>
        <strain evidence="12">cv. O-4</strain>
    </source>
</reference>
<dbReference type="InterPro" id="IPR012337">
    <property type="entry name" value="RNaseH-like_sf"/>
</dbReference>
<dbReference type="InterPro" id="IPR002562">
    <property type="entry name" value="3'-5'_exonuclease_dom"/>
</dbReference>
<evidence type="ECO:0000256" key="4">
    <source>
        <dbReference type="ARBA" id="ARBA00022801"/>
    </source>
</evidence>
<evidence type="ECO:0000313" key="11">
    <source>
        <dbReference type="EMBL" id="OMO88544.1"/>
    </source>
</evidence>
<keyword evidence="6" id="KW-0460">Magnesium</keyword>
<dbReference type="STRING" id="93759.A0A1R3J137"/>
<dbReference type="SUPFAM" id="SSF53098">
    <property type="entry name" value="Ribonuclease H-like"/>
    <property type="match status" value="1"/>
</dbReference>
<dbReference type="AlphaFoldDB" id="A0A1R3J137"/>
<evidence type="ECO:0000313" key="12">
    <source>
        <dbReference type="Proteomes" id="UP000187203"/>
    </source>
</evidence>
<evidence type="ECO:0000256" key="8">
    <source>
        <dbReference type="ARBA" id="ARBA00040531"/>
    </source>
</evidence>